<dbReference type="PANTHER" id="PTHR23131:SF4">
    <property type="entry name" value="METALLO-BETA-LACTAMASE SUPERFAMILY POTEIN"/>
    <property type="match status" value="1"/>
</dbReference>
<protein>
    <recommendedName>
        <fullName evidence="1">Metallo-beta-lactamase domain-containing protein</fullName>
    </recommendedName>
</protein>
<dbReference type="OrthoDB" id="235784at2"/>
<accession>A0A511WQV4</accession>
<name>A0A511WQV4_9BACI</name>
<dbReference type="SMART" id="SM00849">
    <property type="entry name" value="Lactamase_B"/>
    <property type="match status" value="1"/>
</dbReference>
<dbReference type="Gene3D" id="3.60.15.10">
    <property type="entry name" value="Ribonuclease Z/Hydroxyacylglutathione hydrolase-like"/>
    <property type="match status" value="1"/>
</dbReference>
<dbReference type="SUPFAM" id="SSF56281">
    <property type="entry name" value="Metallo-hydrolase/oxidoreductase"/>
    <property type="match status" value="1"/>
</dbReference>
<dbReference type="InterPro" id="IPR036866">
    <property type="entry name" value="RibonucZ/Hydroxyglut_hydro"/>
</dbReference>
<reference evidence="2 3" key="1">
    <citation type="submission" date="2019-07" db="EMBL/GenBank/DDBJ databases">
        <title>Whole genome shotgun sequence of Halobacillus faecis NBRC 103569.</title>
        <authorList>
            <person name="Hosoyama A."/>
            <person name="Uohara A."/>
            <person name="Ohji S."/>
            <person name="Ichikawa N."/>
        </authorList>
    </citation>
    <scope>NUCLEOTIDE SEQUENCE [LARGE SCALE GENOMIC DNA]</scope>
    <source>
        <strain evidence="2 3">NBRC 103569</strain>
    </source>
</reference>
<gene>
    <name evidence="2" type="ORF">HFA01_08750</name>
</gene>
<dbReference type="PANTHER" id="PTHR23131">
    <property type="entry name" value="ENDORIBONUCLEASE LACTB2"/>
    <property type="match status" value="1"/>
</dbReference>
<comment type="caution">
    <text evidence="2">The sequence shown here is derived from an EMBL/GenBank/DDBJ whole genome shotgun (WGS) entry which is preliminary data.</text>
</comment>
<dbReference type="EMBL" id="BJYD01000006">
    <property type="protein sequence ID" value="GEN52613.1"/>
    <property type="molecule type" value="Genomic_DNA"/>
</dbReference>
<dbReference type="InterPro" id="IPR050662">
    <property type="entry name" value="Sec-metab_biosynth-thioest"/>
</dbReference>
<dbReference type="Proteomes" id="UP000321886">
    <property type="component" value="Unassembled WGS sequence"/>
</dbReference>
<keyword evidence="3" id="KW-1185">Reference proteome</keyword>
<proteinExistence type="predicted"/>
<dbReference type="InterPro" id="IPR001279">
    <property type="entry name" value="Metallo-B-lactamas"/>
</dbReference>
<feature type="domain" description="Metallo-beta-lactamase" evidence="1">
    <location>
        <begin position="24"/>
        <end position="193"/>
    </location>
</feature>
<dbReference type="RefSeq" id="WP_146813572.1">
    <property type="nucleotide sequence ID" value="NZ_BJYD01000006.1"/>
</dbReference>
<dbReference type="Pfam" id="PF00753">
    <property type="entry name" value="Lactamase_B"/>
    <property type="match status" value="1"/>
</dbReference>
<evidence type="ECO:0000313" key="3">
    <source>
        <dbReference type="Proteomes" id="UP000321886"/>
    </source>
</evidence>
<organism evidence="2 3">
    <name type="scientific">Halobacillus faecis</name>
    <dbReference type="NCBI Taxonomy" id="360184"/>
    <lineage>
        <taxon>Bacteria</taxon>
        <taxon>Bacillati</taxon>
        <taxon>Bacillota</taxon>
        <taxon>Bacilli</taxon>
        <taxon>Bacillales</taxon>
        <taxon>Bacillaceae</taxon>
        <taxon>Halobacillus</taxon>
    </lineage>
</organism>
<sequence length="265" mass="30910">MKIDQHGEVTSVLGEVRYGDFAMSVYMYYIDGMLIDTGASRMLEDFKAFFKQTPIEFVSLTHPHEDHTGTAKWLQKECDLPVYIKKEAIPECKVEATLPLYREKLWGRRLPFSPSSFGETIESDHHLYKIIHTPGHEKNHVVLYDEQHGRLFSGDLFLHPKPKVMMDDESVPVMIQSLRKVLQLDFQDMFCQHAGYIQNGKPAMREKLNYLEELREQVHHLYGKGLNVDEINAELFPKVPMIVYHSRQEYDSKHMIRSILEGDKI</sequence>
<evidence type="ECO:0000313" key="2">
    <source>
        <dbReference type="EMBL" id="GEN52613.1"/>
    </source>
</evidence>
<evidence type="ECO:0000259" key="1">
    <source>
        <dbReference type="SMART" id="SM00849"/>
    </source>
</evidence>
<dbReference type="AlphaFoldDB" id="A0A511WQV4"/>